<evidence type="ECO:0000259" key="7">
    <source>
        <dbReference type="PROSITE" id="PS51898"/>
    </source>
</evidence>
<dbReference type="GO" id="GO:0015074">
    <property type="term" value="P:DNA integration"/>
    <property type="evidence" value="ECO:0007669"/>
    <property type="project" value="UniProtKB-KW"/>
</dbReference>
<dbReference type="Gene3D" id="1.10.443.10">
    <property type="entry name" value="Intergrase catalytic core"/>
    <property type="match status" value="1"/>
</dbReference>
<dbReference type="InterPro" id="IPR002104">
    <property type="entry name" value="Integrase_catalytic"/>
</dbReference>
<dbReference type="Gene3D" id="1.10.150.130">
    <property type="match status" value="1"/>
</dbReference>
<evidence type="ECO:0000313" key="9">
    <source>
        <dbReference type="EMBL" id="PRD65141.1"/>
    </source>
</evidence>
<dbReference type="SUPFAM" id="SSF56349">
    <property type="entry name" value="DNA breaking-rejoining enzymes"/>
    <property type="match status" value="1"/>
</dbReference>
<evidence type="ECO:0000313" key="10">
    <source>
        <dbReference type="Proteomes" id="UP000238589"/>
    </source>
</evidence>
<keyword evidence="3 5" id="KW-0238">DNA-binding</keyword>
<feature type="domain" description="Core-binding (CB)" evidence="8">
    <location>
        <begin position="58"/>
        <end position="192"/>
    </location>
</feature>
<dbReference type="GO" id="GO:0006310">
    <property type="term" value="P:DNA recombination"/>
    <property type="evidence" value="ECO:0007669"/>
    <property type="project" value="UniProtKB-KW"/>
</dbReference>
<keyword evidence="10" id="KW-1185">Reference proteome</keyword>
<evidence type="ECO:0000259" key="8">
    <source>
        <dbReference type="PROSITE" id="PS51900"/>
    </source>
</evidence>
<gene>
    <name evidence="9" type="ORF">C6P64_10815</name>
</gene>
<comment type="caution">
    <text evidence="9">The sequence shown here is derived from an EMBL/GenBank/DDBJ whole genome shotgun (WGS) entry which is preliminary data.</text>
</comment>
<evidence type="ECO:0000256" key="4">
    <source>
        <dbReference type="ARBA" id="ARBA00023172"/>
    </source>
</evidence>
<dbReference type="InterPro" id="IPR013762">
    <property type="entry name" value="Integrase-like_cat_sf"/>
</dbReference>
<dbReference type="PROSITE" id="PS51898">
    <property type="entry name" value="TYR_RECOMBINASE"/>
    <property type="match status" value="1"/>
</dbReference>
<dbReference type="Proteomes" id="UP000238589">
    <property type="component" value="Unassembled WGS sequence"/>
</dbReference>
<accession>A0A2S9K3X4</accession>
<feature type="region of interest" description="Disordered" evidence="6">
    <location>
        <begin position="1"/>
        <end position="31"/>
    </location>
</feature>
<dbReference type="Pfam" id="PF00589">
    <property type="entry name" value="Phage_integrase"/>
    <property type="match status" value="1"/>
</dbReference>
<dbReference type="OrthoDB" id="8881750at2"/>
<dbReference type="InterPro" id="IPR010998">
    <property type="entry name" value="Integrase_recombinase_N"/>
</dbReference>
<dbReference type="EMBL" id="PVLQ01000035">
    <property type="protein sequence ID" value="PRD65141.1"/>
    <property type="molecule type" value="Genomic_DNA"/>
</dbReference>
<evidence type="ECO:0000256" key="5">
    <source>
        <dbReference type="PROSITE-ProRule" id="PRU01248"/>
    </source>
</evidence>
<keyword evidence="4" id="KW-0233">DNA recombination</keyword>
<sequence length="452" mass="50571">MDWINAAQSIPLDPSLAGPKKNRRTMPDHNSTQDLVLDGFVIPAGAGEQSPGLLFDLTAVGNWLEPFRRKSPHTHRAYQRIAAYWLYFLEQTHGYHPDLLLRAGPIDAHDFLRALTHEALDAEPARQSATRASGSGQFELARLAPAPFWQDRSPRALPNHFGVASNPFARAKSPRSVAQAIASLSSLYKFNNTKRSARDQALLDFNPFSDLGRFIVKQDAKTDRVFEPKAYLHMLSATDRMLAQAETQAQQHRAIRLRWITVALFNLWMRISELSGLRMSDIRQRGGIWFASVHGKGRKVRAIEITPAVMKELMAYRESLGLPALPQRQETDVPAVVSLRRSGSHYPAMTPRALFGEIKDLGQAAADWLLESNPNPADLELQSLAERLRQVSPHWFRHSGASEAINGHFPIADAAERLGHKDPAITVRMYYHGDAKRRVGALQALEQARGED</sequence>
<evidence type="ECO:0000256" key="2">
    <source>
        <dbReference type="ARBA" id="ARBA00022908"/>
    </source>
</evidence>
<name>A0A2S9K3X4_9BURK</name>
<evidence type="ECO:0000256" key="6">
    <source>
        <dbReference type="SAM" id="MobiDB-lite"/>
    </source>
</evidence>
<dbReference type="InterPro" id="IPR011010">
    <property type="entry name" value="DNA_brk_join_enz"/>
</dbReference>
<keyword evidence="2" id="KW-0229">DNA integration</keyword>
<dbReference type="AlphaFoldDB" id="A0A2S9K3X4"/>
<evidence type="ECO:0000256" key="3">
    <source>
        <dbReference type="ARBA" id="ARBA00023125"/>
    </source>
</evidence>
<evidence type="ECO:0008006" key="11">
    <source>
        <dbReference type="Google" id="ProtNLM"/>
    </source>
</evidence>
<comment type="similarity">
    <text evidence="1">Belongs to the 'phage' integrase family.</text>
</comment>
<dbReference type="CDD" id="cd00397">
    <property type="entry name" value="DNA_BRE_C"/>
    <property type="match status" value="1"/>
</dbReference>
<organism evidence="9 10">
    <name type="scientific">Malikia granosa</name>
    <dbReference type="NCBI Taxonomy" id="263067"/>
    <lineage>
        <taxon>Bacteria</taxon>
        <taxon>Pseudomonadati</taxon>
        <taxon>Pseudomonadota</taxon>
        <taxon>Betaproteobacteria</taxon>
        <taxon>Burkholderiales</taxon>
        <taxon>Comamonadaceae</taxon>
        <taxon>Malikia</taxon>
    </lineage>
</organism>
<dbReference type="PANTHER" id="PTHR30349:SF41">
    <property type="entry name" value="INTEGRASE_RECOMBINASE PROTEIN MJ0367-RELATED"/>
    <property type="match status" value="1"/>
</dbReference>
<dbReference type="GO" id="GO:0003677">
    <property type="term" value="F:DNA binding"/>
    <property type="evidence" value="ECO:0007669"/>
    <property type="project" value="UniProtKB-UniRule"/>
</dbReference>
<dbReference type="InterPro" id="IPR044068">
    <property type="entry name" value="CB"/>
</dbReference>
<reference evidence="9 10" key="1">
    <citation type="submission" date="2018-03" db="EMBL/GenBank/DDBJ databases">
        <title>Comparative genomics illustrates the genes involved in a hyperalkaliphilic mechanisms of Serpentinomonas isolated from highly-alkaline calcium-rich serpentinized springs.</title>
        <authorList>
            <person name="Suzuki S."/>
            <person name="Ishii S."/>
            <person name="Walworth N."/>
            <person name="Bird L."/>
            <person name="Kuenen J.G."/>
            <person name="Nealson K.H."/>
        </authorList>
    </citation>
    <scope>NUCLEOTIDE SEQUENCE [LARGE SCALE GENOMIC DNA]</scope>
    <source>
        <strain evidence="9 10">P1</strain>
    </source>
</reference>
<protein>
    <recommendedName>
        <fullName evidence="11">Tyr recombinase domain-containing protein</fullName>
    </recommendedName>
</protein>
<feature type="domain" description="Tyr recombinase" evidence="7">
    <location>
        <begin position="226"/>
        <end position="443"/>
    </location>
</feature>
<proteinExistence type="inferred from homology"/>
<dbReference type="InterPro" id="IPR050090">
    <property type="entry name" value="Tyrosine_recombinase_XerCD"/>
</dbReference>
<evidence type="ECO:0000256" key="1">
    <source>
        <dbReference type="ARBA" id="ARBA00008857"/>
    </source>
</evidence>
<dbReference type="PROSITE" id="PS51900">
    <property type="entry name" value="CB"/>
    <property type="match status" value="1"/>
</dbReference>
<dbReference type="PANTHER" id="PTHR30349">
    <property type="entry name" value="PHAGE INTEGRASE-RELATED"/>
    <property type="match status" value="1"/>
</dbReference>